<protein>
    <submittedName>
        <fullName evidence="2">Uncharacterized protein</fullName>
    </submittedName>
</protein>
<dbReference type="Proteomes" id="UP000236740">
    <property type="component" value="Unassembled WGS sequence"/>
</dbReference>
<dbReference type="OrthoDB" id="156156at2157"/>
<dbReference type="InterPro" id="IPR045940">
    <property type="entry name" value="DUF6360"/>
</dbReference>
<dbReference type="RefSeq" id="WP_103993099.1">
    <property type="nucleotide sequence ID" value="NZ_CP031311.1"/>
</dbReference>
<dbReference type="Proteomes" id="UP000296733">
    <property type="component" value="Chromosome"/>
</dbReference>
<name>A0A1H6CMI4_9EURY</name>
<dbReference type="AlphaFoldDB" id="A0A1H6CMI4"/>
<dbReference type="GeneID" id="39859285"/>
<sequence length="99" mass="10673">MPNRLLKVNAYTTLDLVDAAARGHDFEDEAVAVLNVTSPRENPDHVKFQLELDNSHLESVPPHADEVTLSAEEARTVADALNSHAAKVEAAEADGDDAE</sequence>
<dbReference type="Pfam" id="PF19887">
    <property type="entry name" value="DUF6360"/>
    <property type="match status" value="1"/>
</dbReference>
<reference evidence="1 4" key="2">
    <citation type="journal article" date="2019" name="Nat. Commun.">
        <title>A new type of DNA phosphorothioation-based antiviral system in archaea.</title>
        <authorList>
            <person name="Xiong L."/>
            <person name="Liu S."/>
            <person name="Chen S."/>
            <person name="Xiao Y."/>
            <person name="Zhu B."/>
            <person name="Gao Y."/>
            <person name="Zhang Y."/>
            <person name="Chen B."/>
            <person name="Luo J."/>
            <person name="Deng Z."/>
            <person name="Chen X."/>
            <person name="Wang L."/>
            <person name="Chen S."/>
        </authorList>
    </citation>
    <scope>NUCLEOTIDE SEQUENCE [LARGE SCALE GENOMIC DNA]</scope>
    <source>
        <strain evidence="1 4">CGMCC 1.10331</strain>
    </source>
</reference>
<evidence type="ECO:0000313" key="3">
    <source>
        <dbReference type="Proteomes" id="UP000236740"/>
    </source>
</evidence>
<gene>
    <name evidence="1" type="ORF">DV707_14280</name>
    <name evidence="2" type="ORF">SAMN04488133_3565</name>
</gene>
<dbReference type="KEGG" id="hlm:DV707_14280"/>
<dbReference type="EMBL" id="FNVN01000008">
    <property type="protein sequence ID" value="SEG74172.1"/>
    <property type="molecule type" value="Genomic_DNA"/>
</dbReference>
<proteinExistence type="predicted"/>
<reference evidence="2 3" key="1">
    <citation type="submission" date="2016-10" db="EMBL/GenBank/DDBJ databases">
        <authorList>
            <person name="de Groot N.N."/>
        </authorList>
    </citation>
    <scope>NUCLEOTIDE SEQUENCE [LARGE SCALE GENOMIC DNA]</scope>
    <source>
        <strain evidence="2 3">CGMCC 1.10331</strain>
    </source>
</reference>
<evidence type="ECO:0000313" key="1">
    <source>
        <dbReference type="EMBL" id="QCC48731.1"/>
    </source>
</evidence>
<keyword evidence="3" id="KW-1185">Reference proteome</keyword>
<evidence type="ECO:0000313" key="4">
    <source>
        <dbReference type="Proteomes" id="UP000296733"/>
    </source>
</evidence>
<evidence type="ECO:0000313" key="2">
    <source>
        <dbReference type="EMBL" id="SEG74172.1"/>
    </source>
</evidence>
<accession>A0A1H6CMI4</accession>
<dbReference type="EMBL" id="CP031311">
    <property type="protein sequence ID" value="QCC48731.1"/>
    <property type="molecule type" value="Genomic_DNA"/>
</dbReference>
<organism evidence="2 3">
    <name type="scientific">Halobellus limi</name>
    <dbReference type="NCBI Taxonomy" id="699433"/>
    <lineage>
        <taxon>Archaea</taxon>
        <taxon>Methanobacteriati</taxon>
        <taxon>Methanobacteriota</taxon>
        <taxon>Stenosarchaea group</taxon>
        <taxon>Halobacteria</taxon>
        <taxon>Halobacteriales</taxon>
        <taxon>Haloferacaceae</taxon>
        <taxon>Halobellus</taxon>
    </lineage>
</organism>